<dbReference type="Proteomes" id="UP000823388">
    <property type="component" value="Chromosome 2K"/>
</dbReference>
<feature type="region of interest" description="Disordered" evidence="1">
    <location>
        <begin position="267"/>
        <end position="288"/>
    </location>
</feature>
<keyword evidence="4" id="KW-1185">Reference proteome</keyword>
<feature type="region of interest" description="Disordered" evidence="1">
    <location>
        <begin position="38"/>
        <end position="248"/>
    </location>
</feature>
<feature type="compositionally biased region" description="Pro residues" evidence="1">
    <location>
        <begin position="45"/>
        <end position="61"/>
    </location>
</feature>
<dbReference type="EMBL" id="CM029039">
    <property type="protein sequence ID" value="KAG2642161.1"/>
    <property type="molecule type" value="Genomic_DNA"/>
</dbReference>
<comment type="caution">
    <text evidence="3">The sequence shown here is derived from an EMBL/GenBank/DDBJ whole genome shotgun (WGS) entry which is preliminary data.</text>
</comment>
<feature type="compositionally biased region" description="Gly residues" evidence="1">
    <location>
        <begin position="126"/>
        <end position="142"/>
    </location>
</feature>
<sequence length="319" mass="34108">MWTPRASETHLSAILSLSHSFLLPLSSLLSLARSLDSGKAGEVPELPPLPPLLPPLPPSSPAPAAATAAPSFLPCPGGPHRRSLLPPLPRQPPSRRRRRCSPREGWACAGEPPSAPRERIPRKQGGLHGSGGQGIHGGGGAGDPWRRRRRCSPREGWACAGEPPSAPRERIPRKQGGLHGSGGQGIHGGGGAGDPWRRRARDLHGRRRRISTEGGAGAELHGGRRRSTAGSVGAEFHGGRRSSTVGGAGAELHANLHGKEERRWWIGDGGREEAGEREDKGEGYRDDMWAPPRRVIHISARLPLCQPRHQNRPSKQPNG</sequence>
<reference evidence="3" key="1">
    <citation type="submission" date="2020-05" db="EMBL/GenBank/DDBJ databases">
        <title>WGS assembly of Panicum virgatum.</title>
        <authorList>
            <person name="Lovell J.T."/>
            <person name="Jenkins J."/>
            <person name="Shu S."/>
            <person name="Juenger T.E."/>
            <person name="Schmutz J."/>
        </authorList>
    </citation>
    <scope>NUCLEOTIDE SEQUENCE</scope>
    <source>
        <strain evidence="3">AP13</strain>
    </source>
</reference>
<feature type="signal peptide" evidence="2">
    <location>
        <begin position="1"/>
        <end position="34"/>
    </location>
</feature>
<feature type="compositionally biased region" description="Basic residues" evidence="1">
    <location>
        <begin position="198"/>
        <end position="209"/>
    </location>
</feature>
<proteinExistence type="predicted"/>
<evidence type="ECO:0000313" key="4">
    <source>
        <dbReference type="Proteomes" id="UP000823388"/>
    </source>
</evidence>
<feature type="compositionally biased region" description="Low complexity" evidence="1">
    <location>
        <begin position="62"/>
        <end position="74"/>
    </location>
</feature>
<evidence type="ECO:0000256" key="1">
    <source>
        <dbReference type="SAM" id="MobiDB-lite"/>
    </source>
</evidence>
<organism evidence="3 4">
    <name type="scientific">Panicum virgatum</name>
    <name type="common">Blackwell switchgrass</name>
    <dbReference type="NCBI Taxonomy" id="38727"/>
    <lineage>
        <taxon>Eukaryota</taxon>
        <taxon>Viridiplantae</taxon>
        <taxon>Streptophyta</taxon>
        <taxon>Embryophyta</taxon>
        <taxon>Tracheophyta</taxon>
        <taxon>Spermatophyta</taxon>
        <taxon>Magnoliopsida</taxon>
        <taxon>Liliopsida</taxon>
        <taxon>Poales</taxon>
        <taxon>Poaceae</taxon>
        <taxon>PACMAD clade</taxon>
        <taxon>Panicoideae</taxon>
        <taxon>Panicodae</taxon>
        <taxon>Paniceae</taxon>
        <taxon>Panicinae</taxon>
        <taxon>Panicum</taxon>
        <taxon>Panicum sect. Hiantes</taxon>
    </lineage>
</organism>
<dbReference type="AlphaFoldDB" id="A0A8T0VYX6"/>
<protein>
    <submittedName>
        <fullName evidence="3">Uncharacterized protein</fullName>
    </submittedName>
</protein>
<accession>A0A8T0VYX6</accession>
<name>A0A8T0VYX6_PANVG</name>
<evidence type="ECO:0000313" key="3">
    <source>
        <dbReference type="EMBL" id="KAG2642161.1"/>
    </source>
</evidence>
<keyword evidence="2" id="KW-0732">Signal</keyword>
<feature type="chain" id="PRO_5035719600" evidence="2">
    <location>
        <begin position="35"/>
        <end position="319"/>
    </location>
</feature>
<feature type="compositionally biased region" description="Gly residues" evidence="1">
    <location>
        <begin position="177"/>
        <end position="193"/>
    </location>
</feature>
<gene>
    <name evidence="3" type="ORF">PVAP13_2KG260516</name>
</gene>
<evidence type="ECO:0000256" key="2">
    <source>
        <dbReference type="SAM" id="SignalP"/>
    </source>
</evidence>